<keyword evidence="1" id="KW-0472">Membrane</keyword>
<evidence type="ECO:0000256" key="1">
    <source>
        <dbReference type="SAM" id="Phobius"/>
    </source>
</evidence>
<feature type="transmembrane region" description="Helical" evidence="1">
    <location>
        <begin position="6"/>
        <end position="26"/>
    </location>
</feature>
<keyword evidence="3" id="KW-1185">Reference proteome</keyword>
<organism evidence="2 3">
    <name type="scientific">Leptospira fletcheri</name>
    <dbReference type="NCBI Taxonomy" id="2484981"/>
    <lineage>
        <taxon>Bacteria</taxon>
        <taxon>Pseudomonadati</taxon>
        <taxon>Spirochaetota</taxon>
        <taxon>Spirochaetia</taxon>
        <taxon>Leptospirales</taxon>
        <taxon>Leptospiraceae</taxon>
        <taxon>Leptospira</taxon>
    </lineage>
</organism>
<protein>
    <recommendedName>
        <fullName evidence="4">Hydrogenase</fullName>
    </recommendedName>
</protein>
<gene>
    <name evidence="2" type="ORF">EHO60_02900</name>
</gene>
<accession>A0A4R9GJK9</accession>
<dbReference type="Proteomes" id="UP000298458">
    <property type="component" value="Unassembled WGS sequence"/>
</dbReference>
<keyword evidence="1" id="KW-0812">Transmembrane</keyword>
<comment type="caution">
    <text evidence="2">The sequence shown here is derived from an EMBL/GenBank/DDBJ whole genome shotgun (WGS) entry which is preliminary data.</text>
</comment>
<evidence type="ECO:0008006" key="4">
    <source>
        <dbReference type="Google" id="ProtNLM"/>
    </source>
</evidence>
<feature type="transmembrane region" description="Helical" evidence="1">
    <location>
        <begin position="38"/>
        <end position="56"/>
    </location>
</feature>
<feature type="transmembrane region" description="Helical" evidence="1">
    <location>
        <begin position="102"/>
        <end position="124"/>
    </location>
</feature>
<dbReference type="EMBL" id="RQET01000002">
    <property type="protein sequence ID" value="TGK13164.1"/>
    <property type="molecule type" value="Genomic_DNA"/>
</dbReference>
<sequence length="163" mass="18028">MEPKYYFLLASTMGAIASTLLVKDVLLPRGKGNFTKTLQGLLLVHVFRFVGMSMYIPNVVGPEMPQAFVFPAVWGDFVAALLALSSYLLLSRGSRLAIPAVWIFNIEGFVDLLYAAVQALTLHIAAHVGLMFVIFTAYAPLLVVIHITVFRLLLRKRDTGKTE</sequence>
<evidence type="ECO:0000313" key="3">
    <source>
        <dbReference type="Proteomes" id="UP000298458"/>
    </source>
</evidence>
<dbReference type="RefSeq" id="WP_135766674.1">
    <property type="nucleotide sequence ID" value="NZ_RQET01000002.1"/>
</dbReference>
<evidence type="ECO:0000313" key="2">
    <source>
        <dbReference type="EMBL" id="TGK13164.1"/>
    </source>
</evidence>
<dbReference type="OrthoDB" id="328186at2"/>
<reference evidence="2" key="1">
    <citation type="journal article" date="2019" name="PLoS Negl. Trop. Dis.">
        <title>Revisiting the worldwide diversity of Leptospira species in the environment.</title>
        <authorList>
            <person name="Vincent A.T."/>
            <person name="Schiettekatte O."/>
            <person name="Bourhy P."/>
            <person name="Veyrier F.J."/>
            <person name="Picardeau M."/>
        </authorList>
    </citation>
    <scope>NUCLEOTIDE SEQUENCE [LARGE SCALE GENOMIC DNA]</scope>
    <source>
        <strain evidence="2">SSW15</strain>
    </source>
</reference>
<dbReference type="AlphaFoldDB" id="A0A4R9GJK9"/>
<feature type="transmembrane region" description="Helical" evidence="1">
    <location>
        <begin position="68"/>
        <end position="90"/>
    </location>
</feature>
<name>A0A4R9GJK9_9LEPT</name>
<proteinExistence type="predicted"/>
<keyword evidence="1" id="KW-1133">Transmembrane helix</keyword>
<feature type="transmembrane region" description="Helical" evidence="1">
    <location>
        <begin position="130"/>
        <end position="154"/>
    </location>
</feature>